<dbReference type="GO" id="GO:0004465">
    <property type="term" value="F:lipoprotein lipase activity"/>
    <property type="evidence" value="ECO:0000318"/>
    <property type="project" value="GO_Central"/>
</dbReference>
<dbReference type="CDD" id="cd00707">
    <property type="entry name" value="Pancreat_lipase_like"/>
    <property type="match status" value="1"/>
</dbReference>
<accession>A0A8J1L8Q9</accession>
<evidence type="ECO:0000256" key="3">
    <source>
        <dbReference type="ARBA" id="ARBA00022525"/>
    </source>
</evidence>
<dbReference type="PRINTS" id="PR00821">
    <property type="entry name" value="TAGLIPASE"/>
</dbReference>
<dbReference type="SUPFAM" id="SSF53474">
    <property type="entry name" value="alpha/beta-Hydrolases"/>
    <property type="match status" value="1"/>
</dbReference>
<evidence type="ECO:0000313" key="9">
    <source>
        <dbReference type="Proteomes" id="UP000186698"/>
    </source>
</evidence>
<dbReference type="GO" id="GO:0034375">
    <property type="term" value="P:high-density lipoprotein particle remodeling"/>
    <property type="evidence" value="ECO:0000318"/>
    <property type="project" value="GO_Central"/>
</dbReference>
<keyword evidence="7" id="KW-0472">Membrane</keyword>
<dbReference type="PRINTS" id="PR00823">
    <property type="entry name" value="PANCLIPASE"/>
</dbReference>
<evidence type="ECO:0000256" key="1">
    <source>
        <dbReference type="ARBA" id="ARBA00004613"/>
    </source>
</evidence>
<dbReference type="GO" id="GO:0006633">
    <property type="term" value="P:fatty acid biosynthetic process"/>
    <property type="evidence" value="ECO:0000318"/>
    <property type="project" value="GO_Central"/>
</dbReference>
<evidence type="ECO:0000256" key="7">
    <source>
        <dbReference type="SAM" id="Phobius"/>
    </source>
</evidence>
<feature type="transmembrane region" description="Helical" evidence="7">
    <location>
        <begin position="49"/>
        <end position="70"/>
    </location>
</feature>
<organism evidence="9 10">
    <name type="scientific">Xenopus laevis</name>
    <name type="common">African clawed frog</name>
    <dbReference type="NCBI Taxonomy" id="8355"/>
    <lineage>
        <taxon>Eukaryota</taxon>
        <taxon>Metazoa</taxon>
        <taxon>Chordata</taxon>
        <taxon>Craniata</taxon>
        <taxon>Vertebrata</taxon>
        <taxon>Euteleostomi</taxon>
        <taxon>Amphibia</taxon>
        <taxon>Batrachia</taxon>
        <taxon>Anura</taxon>
        <taxon>Pipoidea</taxon>
        <taxon>Pipidae</taxon>
        <taxon>Xenopodinae</taxon>
        <taxon>Xenopus</taxon>
        <taxon>Xenopus</taxon>
    </lineage>
</organism>
<dbReference type="InterPro" id="IPR000734">
    <property type="entry name" value="TAG_lipase"/>
</dbReference>
<dbReference type="InterPro" id="IPR002331">
    <property type="entry name" value="Lipase_panc"/>
</dbReference>
<comment type="catalytic activity">
    <reaction evidence="6">
        <text>a triacylglycerol + H2O = a diacylglycerol + a fatty acid + H(+)</text>
        <dbReference type="Rhea" id="RHEA:12044"/>
        <dbReference type="ChEBI" id="CHEBI:15377"/>
        <dbReference type="ChEBI" id="CHEBI:15378"/>
        <dbReference type="ChEBI" id="CHEBI:17855"/>
        <dbReference type="ChEBI" id="CHEBI:18035"/>
        <dbReference type="ChEBI" id="CHEBI:28868"/>
        <dbReference type="EC" id="3.1.1.3"/>
    </reaction>
</comment>
<dbReference type="PANTHER" id="PTHR11610">
    <property type="entry name" value="LIPASE"/>
    <property type="match status" value="1"/>
</dbReference>
<keyword evidence="3 6" id="KW-0964">Secreted</keyword>
<dbReference type="GeneID" id="121395713"/>
<evidence type="ECO:0000256" key="2">
    <source>
        <dbReference type="ARBA" id="ARBA00010701"/>
    </source>
</evidence>
<dbReference type="Gene3D" id="3.40.50.1820">
    <property type="entry name" value="alpha/beta hydrolase"/>
    <property type="match status" value="1"/>
</dbReference>
<dbReference type="InterPro" id="IPR033906">
    <property type="entry name" value="Lipase_N"/>
</dbReference>
<dbReference type="Proteomes" id="UP000186698">
    <property type="component" value="Chromosome 7L"/>
</dbReference>
<dbReference type="GO" id="GO:0008970">
    <property type="term" value="F:phospholipase A1 activity"/>
    <property type="evidence" value="ECO:0000318"/>
    <property type="project" value="GO_Central"/>
</dbReference>
<name>A0A8J1L8Q9_XENLA</name>
<comment type="subcellular location">
    <subcellularLocation>
        <location evidence="1 6">Secreted</location>
    </subcellularLocation>
</comment>
<keyword evidence="6" id="KW-0443">Lipid metabolism</keyword>
<evidence type="ECO:0000256" key="4">
    <source>
        <dbReference type="ARBA" id="ARBA00023157"/>
    </source>
</evidence>
<evidence type="ECO:0000313" key="10">
    <source>
        <dbReference type="RefSeq" id="XP_041425923.1"/>
    </source>
</evidence>
<dbReference type="GO" id="GO:0005615">
    <property type="term" value="C:extracellular space"/>
    <property type="evidence" value="ECO:0000318"/>
    <property type="project" value="GO_Central"/>
</dbReference>
<feature type="domain" description="Lipase" evidence="8">
    <location>
        <begin position="74"/>
        <end position="401"/>
    </location>
</feature>
<dbReference type="InterPro" id="IPR013818">
    <property type="entry name" value="Lipase"/>
</dbReference>
<proteinExistence type="inferred from homology"/>
<dbReference type="GO" id="GO:0042632">
    <property type="term" value="P:cholesterol homeostasis"/>
    <property type="evidence" value="ECO:0000318"/>
    <property type="project" value="GO_Central"/>
</dbReference>
<keyword evidence="9" id="KW-1185">Reference proteome</keyword>
<dbReference type="Pfam" id="PF00151">
    <property type="entry name" value="Lipase"/>
    <property type="match status" value="1"/>
</dbReference>
<dbReference type="AlphaFoldDB" id="A0A8J1L8Q9"/>
<comment type="similarity">
    <text evidence="2 5">Belongs to the AB hydrolase superfamily. Lipase family.</text>
</comment>
<dbReference type="EC" id="3.1.1.3" evidence="6"/>
<sequence length="402" mass="44153">MGCRYNKVVGWVVAIIRSLVGCRYSKTRCVSAVTDIIIKLVILQKGWQIISFFLQMSLIWTLTLCFLAAVQGAQVCYDRIGCFADTSPYAGTVQRPITKLPWAPEKINVQFMLYTRSNQNTYQTISAITPSTISSSNFRTSRKTRFVIHGFISSGTNSWVTNMCKKLLATEDVNCIAVDWSGGSRTLYSQASNNVRVVGAEVAYFVKILQSNFAYSPANVHLIGHSLGAHAAGEAGKRQRGIARISGLDPAEPYFQNTPAEVRLDTTDATLVDVIHTDAGPLVPSLGFGMSQVIGHLDFFPNGGVHMPGCPQNIEIPNVNVEDIWNGVVNFITCNHEHAVKYYTDSIGNTSTFVSYPCTNWDTYQAARCKTCPSAGCPKMGHYADTYRGVTSSSQVFYLTTP</sequence>
<keyword evidence="6" id="KW-0442">Lipid degradation</keyword>
<evidence type="ECO:0000256" key="5">
    <source>
        <dbReference type="RuleBase" id="RU004262"/>
    </source>
</evidence>
<dbReference type="OrthoDB" id="199913at2759"/>
<dbReference type="GO" id="GO:0019433">
    <property type="term" value="P:triglyceride catabolic process"/>
    <property type="evidence" value="ECO:0000318"/>
    <property type="project" value="GO_Central"/>
</dbReference>
<keyword evidence="7" id="KW-1133">Transmembrane helix</keyword>
<keyword evidence="7" id="KW-0812">Transmembrane</keyword>
<dbReference type="PANTHER" id="PTHR11610:SF188">
    <property type="entry name" value="TRIACYLGLYCEROL LIPASE"/>
    <property type="match status" value="1"/>
</dbReference>
<dbReference type="RefSeq" id="XP_041425923.1">
    <property type="nucleotide sequence ID" value="XM_041569989.1"/>
</dbReference>
<dbReference type="InterPro" id="IPR029058">
    <property type="entry name" value="AB_hydrolase_fold"/>
</dbReference>
<dbReference type="FunFam" id="3.40.50.1820:FF:000033">
    <property type="entry name" value="Pancreatic triacylglycerol lipase"/>
    <property type="match status" value="1"/>
</dbReference>
<gene>
    <name evidence="10" type="primary">LOC121395713</name>
</gene>
<evidence type="ECO:0000256" key="6">
    <source>
        <dbReference type="RuleBase" id="RU362046"/>
    </source>
</evidence>
<evidence type="ECO:0000259" key="8">
    <source>
        <dbReference type="Pfam" id="PF00151"/>
    </source>
</evidence>
<reference evidence="10" key="1">
    <citation type="submission" date="2025-08" db="UniProtKB">
        <authorList>
            <consortium name="RefSeq"/>
        </authorList>
    </citation>
    <scope>IDENTIFICATION</scope>
    <source>
        <strain evidence="10">J_2021</strain>
        <tissue evidence="10">Erythrocytes</tissue>
    </source>
</reference>
<dbReference type="KEGG" id="xla:121395713"/>
<protein>
    <recommendedName>
        <fullName evidence="6">Triacylglycerol lipase</fullName>
        <ecNumber evidence="6">3.1.1.3</ecNumber>
    </recommendedName>
    <alternativeName>
        <fullName evidence="6">Pancreatic lipase</fullName>
    </alternativeName>
</protein>
<keyword evidence="4 6" id="KW-1015">Disulfide bond</keyword>